<keyword evidence="1" id="KW-0812">Transmembrane</keyword>
<dbReference type="HOGENOM" id="CLU_2692737_0_0_1"/>
<name>K7LE89_SOYBN</name>
<proteinExistence type="predicted"/>
<evidence type="ECO:0000256" key="1">
    <source>
        <dbReference type="SAM" id="Phobius"/>
    </source>
</evidence>
<keyword evidence="1" id="KW-0472">Membrane</keyword>
<reference evidence="3" key="2">
    <citation type="submission" date="2018-02" db="UniProtKB">
        <authorList>
            <consortium name="EnsemblPlants"/>
        </authorList>
    </citation>
    <scope>IDENTIFICATION</scope>
    <source>
        <strain evidence="3">Williams 82</strain>
    </source>
</reference>
<evidence type="ECO:0000313" key="2">
    <source>
        <dbReference type="EMBL" id="KRH38839.1"/>
    </source>
</evidence>
<protein>
    <submittedName>
        <fullName evidence="2 3">Uncharacterized protein</fullName>
    </submittedName>
</protein>
<feature type="transmembrane region" description="Helical" evidence="1">
    <location>
        <begin position="22"/>
        <end position="40"/>
    </location>
</feature>
<evidence type="ECO:0000313" key="4">
    <source>
        <dbReference type="Proteomes" id="UP000008827"/>
    </source>
</evidence>
<dbReference type="AlphaFoldDB" id="K7LE89"/>
<dbReference type="EnsemblPlants" id="KRH38839">
    <property type="protein sequence ID" value="KRH38839"/>
    <property type="gene ID" value="GLYMA_09G161500"/>
</dbReference>
<dbReference type="InParanoid" id="K7LE89"/>
<dbReference type="Gramene" id="KRH38839">
    <property type="protein sequence ID" value="KRH38839"/>
    <property type="gene ID" value="GLYMA_09G161500"/>
</dbReference>
<evidence type="ECO:0000313" key="3">
    <source>
        <dbReference type="EnsemblPlants" id="KRH38839"/>
    </source>
</evidence>
<organism evidence="2">
    <name type="scientific">Glycine max</name>
    <name type="common">Soybean</name>
    <name type="synonym">Glycine hispida</name>
    <dbReference type="NCBI Taxonomy" id="3847"/>
    <lineage>
        <taxon>Eukaryota</taxon>
        <taxon>Viridiplantae</taxon>
        <taxon>Streptophyta</taxon>
        <taxon>Embryophyta</taxon>
        <taxon>Tracheophyta</taxon>
        <taxon>Spermatophyta</taxon>
        <taxon>Magnoliopsida</taxon>
        <taxon>eudicotyledons</taxon>
        <taxon>Gunneridae</taxon>
        <taxon>Pentapetalae</taxon>
        <taxon>rosids</taxon>
        <taxon>fabids</taxon>
        <taxon>Fabales</taxon>
        <taxon>Fabaceae</taxon>
        <taxon>Papilionoideae</taxon>
        <taxon>50 kb inversion clade</taxon>
        <taxon>NPAAA clade</taxon>
        <taxon>indigoferoid/millettioid clade</taxon>
        <taxon>Phaseoleae</taxon>
        <taxon>Glycine</taxon>
        <taxon>Glycine subgen. Soja</taxon>
    </lineage>
</organism>
<sequence length="74" mass="8484">MSPHLATPLVVYKLILSHGRSLIHFTSLILLVFFFFKCLFKSLSKLSCLAKMARNYILVCSHSFYDAPFLFCPP</sequence>
<keyword evidence="1" id="KW-1133">Transmembrane helix</keyword>
<dbReference type="EMBL" id="CM000842">
    <property type="protein sequence ID" value="KRH38839.1"/>
    <property type="molecule type" value="Genomic_DNA"/>
</dbReference>
<dbReference type="Proteomes" id="UP000008827">
    <property type="component" value="Chromosome 9"/>
</dbReference>
<gene>
    <name evidence="2" type="ORF">GLYMA_09G161500</name>
</gene>
<keyword evidence="4" id="KW-1185">Reference proteome</keyword>
<reference evidence="2" key="3">
    <citation type="submission" date="2018-07" db="EMBL/GenBank/DDBJ databases">
        <title>WGS assembly of Glycine max.</title>
        <authorList>
            <person name="Schmutz J."/>
            <person name="Cannon S."/>
            <person name="Schlueter J."/>
            <person name="Ma J."/>
            <person name="Mitros T."/>
            <person name="Nelson W."/>
            <person name="Hyten D."/>
            <person name="Song Q."/>
            <person name="Thelen J."/>
            <person name="Cheng J."/>
            <person name="Xu D."/>
            <person name="Hellsten U."/>
            <person name="May G."/>
            <person name="Yu Y."/>
            <person name="Sakurai T."/>
            <person name="Umezawa T."/>
            <person name="Bhattacharyya M."/>
            <person name="Sandhu D."/>
            <person name="Valliyodan B."/>
            <person name="Lindquist E."/>
            <person name="Peto M."/>
            <person name="Grant D."/>
            <person name="Shu S."/>
            <person name="Goodstein D."/>
            <person name="Barry K."/>
            <person name="Futrell-Griggs M."/>
            <person name="Abernathy B."/>
            <person name="Du J."/>
            <person name="Tian Z."/>
            <person name="Zhu L."/>
            <person name="Gill N."/>
            <person name="Joshi T."/>
            <person name="Libault M."/>
            <person name="Sethuraman A."/>
            <person name="Zhang X."/>
            <person name="Shinozaki K."/>
            <person name="Nguyen H."/>
            <person name="Wing R."/>
            <person name="Cregan P."/>
            <person name="Specht J."/>
            <person name="Grimwood J."/>
            <person name="Rokhsar D."/>
            <person name="Stacey G."/>
            <person name="Shoemaker R."/>
            <person name="Jackson S."/>
        </authorList>
    </citation>
    <scope>NUCLEOTIDE SEQUENCE</scope>
    <source>
        <tissue evidence="2">Callus</tissue>
    </source>
</reference>
<dbReference type="PaxDb" id="3847-GLYMA09G29061.1"/>
<reference evidence="2 3" key="1">
    <citation type="journal article" date="2010" name="Nature">
        <title>Genome sequence of the palaeopolyploid soybean.</title>
        <authorList>
            <person name="Schmutz J."/>
            <person name="Cannon S.B."/>
            <person name="Schlueter J."/>
            <person name="Ma J."/>
            <person name="Mitros T."/>
            <person name="Nelson W."/>
            <person name="Hyten D.L."/>
            <person name="Song Q."/>
            <person name="Thelen J.J."/>
            <person name="Cheng J."/>
            <person name="Xu D."/>
            <person name="Hellsten U."/>
            <person name="May G.D."/>
            <person name="Yu Y."/>
            <person name="Sakurai T."/>
            <person name="Umezawa T."/>
            <person name="Bhattacharyya M.K."/>
            <person name="Sandhu D."/>
            <person name="Valliyodan B."/>
            <person name="Lindquist E."/>
            <person name="Peto M."/>
            <person name="Grant D."/>
            <person name="Shu S."/>
            <person name="Goodstein D."/>
            <person name="Barry K."/>
            <person name="Futrell-Griggs M."/>
            <person name="Abernathy B."/>
            <person name="Du J."/>
            <person name="Tian Z."/>
            <person name="Zhu L."/>
            <person name="Gill N."/>
            <person name="Joshi T."/>
            <person name="Libault M."/>
            <person name="Sethuraman A."/>
            <person name="Zhang X.-C."/>
            <person name="Shinozaki K."/>
            <person name="Nguyen H.T."/>
            <person name="Wing R.A."/>
            <person name="Cregan P."/>
            <person name="Specht J."/>
            <person name="Grimwood J."/>
            <person name="Rokhsar D."/>
            <person name="Stacey G."/>
            <person name="Shoemaker R.C."/>
            <person name="Jackson S.A."/>
        </authorList>
    </citation>
    <scope>NUCLEOTIDE SEQUENCE [LARGE SCALE GENOMIC DNA]</scope>
    <source>
        <strain evidence="3">cv. Williams 82</strain>
        <tissue evidence="2">Callus</tissue>
    </source>
</reference>
<accession>K7LE89</accession>